<dbReference type="Gene3D" id="3.40.50.1000">
    <property type="entry name" value="HAD superfamily/HAD-like"/>
    <property type="match status" value="2"/>
</dbReference>
<reference evidence="3 4" key="1">
    <citation type="submission" date="2024-01" db="EMBL/GenBank/DDBJ databases">
        <authorList>
            <consortium name="Genoscope - CEA"/>
            <person name="William W."/>
        </authorList>
    </citation>
    <scope>NUCLEOTIDE SEQUENCE [LARGE SCALE GENOMIC DNA]</scope>
    <source>
        <strain evidence="3 4">29B2s-10</strain>
    </source>
</reference>
<organism evidence="3 4">
    <name type="scientific">[Candida] anglica</name>
    <dbReference type="NCBI Taxonomy" id="148631"/>
    <lineage>
        <taxon>Eukaryota</taxon>
        <taxon>Fungi</taxon>
        <taxon>Dikarya</taxon>
        <taxon>Ascomycota</taxon>
        <taxon>Saccharomycotina</taxon>
        <taxon>Pichiomycetes</taxon>
        <taxon>Debaryomycetaceae</taxon>
        <taxon>Kurtzmaniella</taxon>
    </lineage>
</organism>
<dbReference type="Pfam" id="PF13242">
    <property type="entry name" value="Hydrolase_like"/>
    <property type="match status" value="1"/>
</dbReference>
<dbReference type="InterPro" id="IPR006357">
    <property type="entry name" value="HAD-SF_hydro_IIA"/>
</dbReference>
<dbReference type="PIRSF" id="PIRSF000915">
    <property type="entry name" value="PGP-type_phosphatase"/>
    <property type="match status" value="1"/>
</dbReference>
<dbReference type="Pfam" id="PF13344">
    <property type="entry name" value="Hydrolase_6"/>
    <property type="match status" value="1"/>
</dbReference>
<gene>
    <name evidence="3" type="primary">PHO13</name>
    <name evidence="3" type="ORF">CAAN4_E14620</name>
</gene>
<dbReference type="PANTHER" id="PTHR19288:SF46">
    <property type="entry name" value="HALOACID DEHALOGENASE-LIKE HYDROLASE DOMAIN-CONTAINING PROTEIN 2"/>
    <property type="match status" value="1"/>
</dbReference>
<keyword evidence="4" id="KW-1185">Reference proteome</keyword>
<dbReference type="PANTHER" id="PTHR19288">
    <property type="entry name" value="4-NITROPHENYLPHOSPHATASE-RELATED"/>
    <property type="match status" value="1"/>
</dbReference>
<name>A0ABP0EDM2_9ASCO</name>
<dbReference type="EC" id="3.1.3.41" evidence="2"/>
<dbReference type="EMBL" id="OZ004257">
    <property type="protein sequence ID" value="CAK7909387.1"/>
    <property type="molecule type" value="Genomic_DNA"/>
</dbReference>
<protein>
    <recommendedName>
        <fullName evidence="2">4-nitrophenylphosphatase</fullName>
        <shortName evidence="2">PNPPase</shortName>
        <ecNumber evidence="2">3.1.3.41</ecNumber>
    </recommendedName>
</protein>
<evidence type="ECO:0000313" key="4">
    <source>
        <dbReference type="Proteomes" id="UP001497600"/>
    </source>
</evidence>
<dbReference type="NCBIfam" id="TIGR01452">
    <property type="entry name" value="PGP_euk"/>
    <property type="match status" value="1"/>
</dbReference>
<dbReference type="SUPFAM" id="SSF56784">
    <property type="entry name" value="HAD-like"/>
    <property type="match status" value="1"/>
</dbReference>
<dbReference type="Proteomes" id="UP001497600">
    <property type="component" value="Chromosome E"/>
</dbReference>
<dbReference type="NCBIfam" id="TIGR01460">
    <property type="entry name" value="HAD-SF-IIA"/>
    <property type="match status" value="1"/>
</dbReference>
<accession>A0ABP0EDM2</accession>
<comment type="catalytic activity">
    <reaction evidence="2">
        <text>4-nitrophenyl phosphate + H2O = 4-nitrophenol + phosphate + H(+)</text>
        <dbReference type="Rhea" id="RHEA:21664"/>
        <dbReference type="ChEBI" id="CHEBI:15377"/>
        <dbReference type="ChEBI" id="CHEBI:15378"/>
        <dbReference type="ChEBI" id="CHEBI:43474"/>
        <dbReference type="ChEBI" id="CHEBI:57917"/>
        <dbReference type="ChEBI" id="CHEBI:61146"/>
        <dbReference type="EC" id="3.1.3.41"/>
    </reaction>
</comment>
<keyword evidence="1 2" id="KW-0378">Hydrolase</keyword>
<evidence type="ECO:0000313" key="3">
    <source>
        <dbReference type="EMBL" id="CAK7909387.1"/>
    </source>
</evidence>
<dbReference type="InterPro" id="IPR006349">
    <property type="entry name" value="PGP_euk"/>
</dbReference>
<dbReference type="InterPro" id="IPR023214">
    <property type="entry name" value="HAD_sf"/>
</dbReference>
<evidence type="ECO:0000256" key="2">
    <source>
        <dbReference type="PIRNR" id="PIRNR000915"/>
    </source>
</evidence>
<evidence type="ECO:0000256" key="1">
    <source>
        <dbReference type="ARBA" id="ARBA00022801"/>
    </source>
</evidence>
<proteinExistence type="predicted"/>
<dbReference type="InterPro" id="IPR036412">
    <property type="entry name" value="HAD-like_sf"/>
</dbReference>
<sequence length="308" mass="33432">MASKITTREQAAGLLDSYDYFLFDCDGVIWLGDHLLPSVAETIALLKSSGKTVIFVTNNSSKARSDYERKFANLGIPGITRDEVFGSSYASAVYVERILQLPKDKKVWVLGEKGIEKELAEMGYVTVGGTDPDLTSGGVEFDAEHPQLRHLDPAVGCVVAGLSLTLNYLKLSITLQYLLKDNKSIPFVATNIDSTFPMKGQLLIGAGSVIETVSFASGRQPDAVCGKPNQSMMNTIKEMHPALKATPKRGLMVGDRLNTDMRFGREGGLDTLLVLTGIETEESVLAQPADVAPTYYASKLGDLFELTR</sequence>